<keyword evidence="2" id="KW-0812">Transmembrane</keyword>
<feature type="transmembrane region" description="Helical" evidence="2">
    <location>
        <begin position="328"/>
        <end position="349"/>
    </location>
</feature>
<proteinExistence type="predicted"/>
<evidence type="ECO:0000256" key="1">
    <source>
        <dbReference type="SAM" id="MobiDB-lite"/>
    </source>
</evidence>
<evidence type="ECO:0000313" key="3">
    <source>
        <dbReference type="EMBL" id="RRD30967.1"/>
    </source>
</evidence>
<sequence length="422" mass="42345">MFTYAAQNMLNVSIAPLARALALPEWVVGLAVSIAALTVTVLSQFWGRRSVAWGLRRVLLIALVLAAVSGCLFASAVALRSRGLLGAAATAAIIVVARGPFFGGAVAAIPPTGQALIARITPDEPSRVRGMSAFAGAVQLSIVVGSVLSSALGAWSIHAPVHATPLLILVALVIAAVAVPGAPGTPRAPWRTAGAAPPGPPRGGLGAGDGPHHCDGGALPPRVPWSDPRLLPWIGSSFGMFFASGVVQIIAGFIIQDRLHLPAERAVSLTAVMLLANAAGAMLTQLLIVPRLGWGPARLVRMGVSAAAVALAVLAAAPWLWLMAGATFAVGLCAGLVGPGFTAGGSLAVGPAEQGGVAGVLQATGALTWVFAPVTATALYGWHPLAPFALALGVLGASVLVAWAHPALRPRGRDGAGAAPPS</sequence>
<gene>
    <name evidence="3" type="ORF">EII10_00080</name>
</gene>
<keyword evidence="2" id="KW-0472">Membrane</keyword>
<feature type="transmembrane region" description="Helical" evidence="2">
    <location>
        <begin position="356"/>
        <end position="379"/>
    </location>
</feature>
<dbReference type="AlphaFoldDB" id="A0A3P1VBC9"/>
<keyword evidence="4" id="KW-1185">Reference proteome</keyword>
<evidence type="ECO:0000256" key="2">
    <source>
        <dbReference type="SAM" id="Phobius"/>
    </source>
</evidence>
<accession>A0A3P1VBC9</accession>
<dbReference type="GO" id="GO:0022857">
    <property type="term" value="F:transmembrane transporter activity"/>
    <property type="evidence" value="ECO:0007669"/>
    <property type="project" value="InterPro"/>
</dbReference>
<dbReference type="OrthoDB" id="9793283at2"/>
<feature type="transmembrane region" description="Helical" evidence="2">
    <location>
        <begin position="267"/>
        <end position="288"/>
    </location>
</feature>
<dbReference type="InterPro" id="IPR036259">
    <property type="entry name" value="MFS_trans_sf"/>
</dbReference>
<dbReference type="PANTHER" id="PTHR23546">
    <property type="entry name" value="TRANSPORT PROTEIN"/>
    <property type="match status" value="1"/>
</dbReference>
<feature type="transmembrane region" description="Helical" evidence="2">
    <location>
        <begin position="230"/>
        <end position="255"/>
    </location>
</feature>
<feature type="region of interest" description="Disordered" evidence="1">
    <location>
        <begin position="184"/>
        <end position="213"/>
    </location>
</feature>
<protein>
    <submittedName>
        <fullName evidence="3">MFS transporter</fullName>
    </submittedName>
</protein>
<reference evidence="3 4" key="1">
    <citation type="submission" date="2018-11" db="EMBL/GenBank/DDBJ databases">
        <title>Genomes From Bacteria Associated with the Canine Oral Cavity: a Test Case for Automated Genome-Based Taxonomic Assignment.</title>
        <authorList>
            <person name="Coil D.A."/>
            <person name="Jospin G."/>
            <person name="Darling A.E."/>
            <person name="Wallis C."/>
            <person name="Davis I.J."/>
            <person name="Harris S."/>
            <person name="Eisen J.A."/>
            <person name="Holcombe L.J."/>
            <person name="O'Flynn C."/>
        </authorList>
    </citation>
    <scope>NUCLEOTIDE SEQUENCE [LARGE SCALE GENOMIC DNA]</scope>
    <source>
        <strain evidence="3 4">OH5050</strain>
    </source>
</reference>
<dbReference type="Gene3D" id="1.20.1250.20">
    <property type="entry name" value="MFS general substrate transporter like domains"/>
    <property type="match status" value="1"/>
</dbReference>
<dbReference type="EMBL" id="RQZC01000001">
    <property type="protein sequence ID" value="RRD30967.1"/>
    <property type="molecule type" value="Genomic_DNA"/>
</dbReference>
<feature type="transmembrane region" description="Helical" evidence="2">
    <location>
        <begin position="26"/>
        <end position="46"/>
    </location>
</feature>
<feature type="transmembrane region" description="Helical" evidence="2">
    <location>
        <begin position="58"/>
        <end position="79"/>
    </location>
</feature>
<organism evidence="3 4">
    <name type="scientific">Actinomyces bowdenii</name>
    <dbReference type="NCBI Taxonomy" id="131109"/>
    <lineage>
        <taxon>Bacteria</taxon>
        <taxon>Bacillati</taxon>
        <taxon>Actinomycetota</taxon>
        <taxon>Actinomycetes</taxon>
        <taxon>Actinomycetales</taxon>
        <taxon>Actinomycetaceae</taxon>
        <taxon>Actinomyces</taxon>
    </lineage>
</organism>
<feature type="transmembrane region" description="Helical" evidence="2">
    <location>
        <begin position="85"/>
        <end position="109"/>
    </location>
</feature>
<feature type="transmembrane region" description="Helical" evidence="2">
    <location>
        <begin position="163"/>
        <end position="182"/>
    </location>
</feature>
<dbReference type="Pfam" id="PF07690">
    <property type="entry name" value="MFS_1"/>
    <property type="match status" value="1"/>
</dbReference>
<feature type="compositionally biased region" description="Low complexity" evidence="1">
    <location>
        <begin position="184"/>
        <end position="196"/>
    </location>
</feature>
<keyword evidence="2" id="KW-1133">Transmembrane helix</keyword>
<dbReference type="Proteomes" id="UP000271272">
    <property type="component" value="Unassembled WGS sequence"/>
</dbReference>
<dbReference type="SUPFAM" id="SSF103473">
    <property type="entry name" value="MFS general substrate transporter"/>
    <property type="match status" value="1"/>
</dbReference>
<name>A0A3P1VBC9_9ACTO</name>
<dbReference type="PANTHER" id="PTHR23546:SF1">
    <property type="entry name" value="MEMBRANE PROTEIN"/>
    <property type="match status" value="1"/>
</dbReference>
<comment type="caution">
    <text evidence="3">The sequence shown here is derived from an EMBL/GenBank/DDBJ whole genome shotgun (WGS) entry which is preliminary data.</text>
</comment>
<dbReference type="InterPro" id="IPR011701">
    <property type="entry name" value="MFS"/>
</dbReference>
<feature type="transmembrane region" description="Helical" evidence="2">
    <location>
        <begin position="300"/>
        <end position="322"/>
    </location>
</feature>
<evidence type="ECO:0000313" key="4">
    <source>
        <dbReference type="Proteomes" id="UP000271272"/>
    </source>
</evidence>
<feature type="transmembrane region" description="Helical" evidence="2">
    <location>
        <begin position="385"/>
        <end position="404"/>
    </location>
</feature>
<feature type="transmembrane region" description="Helical" evidence="2">
    <location>
        <begin position="130"/>
        <end position="157"/>
    </location>
</feature>